<dbReference type="EMBL" id="LBSX01000006">
    <property type="protein sequence ID" value="KKQ27698.1"/>
    <property type="molecule type" value="Genomic_DNA"/>
</dbReference>
<accession>A0A0G0G9C5</accession>
<dbReference type="AlphaFoldDB" id="A0A0G0G9C5"/>
<proteinExistence type="predicted"/>
<dbReference type="STRING" id="1619046.US42_C0006G0005"/>
<sequence length="197" mass="23154">MLEHLFGSKTRLKLLRFFFRHSDRPYFVRELARELGVQVNAIRRELELLVLATLIKEVAAGEKSNYEHGSNLRKYYILNEDSLLTPELQALLLKAQLLGEQKFINEVKDRAGEIKLFLLTGQFTGDTRTNSDLLLVGEIKERVVDKIVTEYEKEFGFEIRYTIMSEKELLDRRRMMDKFLYALFEANNVKVIDKFNI</sequence>
<dbReference type="InterPro" id="IPR036390">
    <property type="entry name" value="WH_DNA-bd_sf"/>
</dbReference>
<comment type="caution">
    <text evidence="1">The sequence shown here is derived from an EMBL/GenBank/DDBJ whole genome shotgun (WGS) entry which is preliminary data.</text>
</comment>
<gene>
    <name evidence="1" type="ORF">US42_C0006G0005</name>
</gene>
<dbReference type="Gene3D" id="1.10.10.10">
    <property type="entry name" value="Winged helix-like DNA-binding domain superfamily/Winged helix DNA-binding domain"/>
    <property type="match status" value="1"/>
</dbReference>
<reference evidence="1 2" key="1">
    <citation type="journal article" date="2015" name="Nature">
        <title>rRNA introns, odd ribosomes, and small enigmatic genomes across a large radiation of phyla.</title>
        <authorList>
            <person name="Brown C.T."/>
            <person name="Hug L.A."/>
            <person name="Thomas B.C."/>
            <person name="Sharon I."/>
            <person name="Castelle C.J."/>
            <person name="Singh A."/>
            <person name="Wilkins M.J."/>
            <person name="Williams K.H."/>
            <person name="Banfield J.F."/>
        </authorList>
    </citation>
    <scope>NUCLEOTIDE SEQUENCE [LARGE SCALE GENOMIC DNA]</scope>
</reference>
<evidence type="ECO:0000313" key="1">
    <source>
        <dbReference type="EMBL" id="KKQ27698.1"/>
    </source>
</evidence>
<name>A0A0G0G9C5_9BACT</name>
<protein>
    <submittedName>
        <fullName evidence="1">Polymerase beta domain protein region protein</fullName>
    </submittedName>
</protein>
<dbReference type="Proteomes" id="UP000034849">
    <property type="component" value="Unassembled WGS sequence"/>
</dbReference>
<dbReference type="Pfam" id="PF12840">
    <property type="entry name" value="HTH_20"/>
    <property type="match status" value="1"/>
</dbReference>
<dbReference type="InterPro" id="IPR036388">
    <property type="entry name" value="WH-like_DNA-bd_sf"/>
</dbReference>
<organism evidence="1 2">
    <name type="scientific">Candidatus Magasanikbacteria bacterium GW2011_GWC2_37_14</name>
    <dbReference type="NCBI Taxonomy" id="1619046"/>
    <lineage>
        <taxon>Bacteria</taxon>
        <taxon>Candidatus Magasanikiibacteriota</taxon>
    </lineage>
</organism>
<dbReference type="SUPFAM" id="SSF46785">
    <property type="entry name" value="Winged helix' DNA-binding domain"/>
    <property type="match status" value="1"/>
</dbReference>
<evidence type="ECO:0000313" key="2">
    <source>
        <dbReference type="Proteomes" id="UP000034849"/>
    </source>
</evidence>